<keyword evidence="4" id="KW-1185">Reference proteome</keyword>
<sequence>MKLSKEEIKAIIPHRDPMLLVDTVEEMEAGDHIVTTFFVDPAREIFKGHFPGEPVLPGVYSVECMAQTADILLLSAERYAGKIPLFLGINNVRFLKKILPGDTIEIHAKMASERVEKAIATCSAEVYNHGELAVTGDVTLAMR</sequence>
<dbReference type="GeneID" id="89520769"/>
<dbReference type="NCBIfam" id="NF000582">
    <property type="entry name" value="PRK00006.1"/>
    <property type="match status" value="1"/>
</dbReference>
<dbReference type="Proteomes" id="UP000298642">
    <property type="component" value="Chromosome"/>
</dbReference>
<accession>A0A4D7AZT5</accession>
<dbReference type="AlphaFoldDB" id="A0A4D7AZT5"/>
<reference evidence="4" key="1">
    <citation type="submission" date="2018-12" db="EMBL/GenBank/DDBJ databases">
        <title>Dusodibacter welbiota gen. nov., sp. nov., isolated from human faeces and emended description of the Oscillibacter genus.</title>
        <authorList>
            <person name="Le Roy T."/>
            <person name="Van der Smissen P."/>
            <person name="Delzenne N."/>
            <person name="Muccioli G."/>
            <person name="Collet J.F."/>
            <person name="Cani P.D."/>
        </authorList>
    </citation>
    <scope>NUCLEOTIDE SEQUENCE [LARGE SCALE GENOMIC DNA]</scope>
    <source>
        <strain evidence="4">J115</strain>
    </source>
</reference>
<dbReference type="EC" id="4.2.1.59" evidence="3"/>
<keyword evidence="2 3" id="KW-0456">Lyase</keyword>
<dbReference type="EMBL" id="CP034413">
    <property type="protein sequence ID" value="QCI59412.1"/>
    <property type="molecule type" value="Genomic_DNA"/>
</dbReference>
<dbReference type="InterPro" id="IPR029069">
    <property type="entry name" value="HotDog_dom_sf"/>
</dbReference>
<evidence type="ECO:0000313" key="3">
    <source>
        <dbReference type="EMBL" id="QCI59412.1"/>
    </source>
</evidence>
<dbReference type="CDD" id="cd01288">
    <property type="entry name" value="FabZ"/>
    <property type="match status" value="1"/>
</dbReference>
<gene>
    <name evidence="3" type="primary">fabZ</name>
    <name evidence="3" type="ORF">EIO64_09485</name>
</gene>
<dbReference type="RefSeq" id="WP_021748708.1">
    <property type="nucleotide sequence ID" value="NZ_CAUWCU010000009.1"/>
</dbReference>
<proteinExistence type="inferred from homology"/>
<evidence type="ECO:0000313" key="4">
    <source>
        <dbReference type="Proteomes" id="UP000298642"/>
    </source>
</evidence>
<name>A0A4D7AZT5_9FIRM</name>
<protein>
    <submittedName>
        <fullName evidence="3">3-hydroxyacyl-ACP dehydratase FabZ</fullName>
        <ecNumber evidence="3">4.2.1.59</ecNumber>
    </submittedName>
</protein>
<evidence type="ECO:0000256" key="2">
    <source>
        <dbReference type="ARBA" id="ARBA00023239"/>
    </source>
</evidence>
<dbReference type="Gene3D" id="3.10.129.10">
    <property type="entry name" value="Hotdog Thioesterase"/>
    <property type="match status" value="1"/>
</dbReference>
<dbReference type="PANTHER" id="PTHR30272:SF1">
    <property type="entry name" value="3-HYDROXYACYL-[ACYL-CARRIER-PROTEIN] DEHYDRATASE"/>
    <property type="match status" value="1"/>
</dbReference>
<organism evidence="3 4">
    <name type="scientific">Dysosmobacter welbionis</name>
    <dbReference type="NCBI Taxonomy" id="2093857"/>
    <lineage>
        <taxon>Bacteria</taxon>
        <taxon>Bacillati</taxon>
        <taxon>Bacillota</taxon>
        <taxon>Clostridia</taxon>
        <taxon>Eubacteriales</taxon>
        <taxon>Oscillospiraceae</taxon>
        <taxon>Dysosmobacter</taxon>
    </lineage>
</organism>
<dbReference type="GO" id="GO:0019171">
    <property type="term" value="F:(3R)-hydroxyacyl-[acyl-carrier-protein] dehydratase activity"/>
    <property type="evidence" value="ECO:0007669"/>
    <property type="project" value="UniProtKB-EC"/>
</dbReference>
<evidence type="ECO:0000256" key="1">
    <source>
        <dbReference type="ARBA" id="ARBA00009174"/>
    </source>
</evidence>
<comment type="similarity">
    <text evidence="1">Belongs to the thioester dehydratase family. FabZ subfamily.</text>
</comment>
<dbReference type="KEGG" id="obj:EIO64_09485"/>
<dbReference type="Pfam" id="PF07977">
    <property type="entry name" value="FabA"/>
    <property type="match status" value="1"/>
</dbReference>
<dbReference type="PANTHER" id="PTHR30272">
    <property type="entry name" value="3-HYDROXYACYL-[ACYL-CARRIER-PROTEIN] DEHYDRATASE"/>
    <property type="match status" value="1"/>
</dbReference>
<dbReference type="SUPFAM" id="SSF54637">
    <property type="entry name" value="Thioesterase/thiol ester dehydrase-isomerase"/>
    <property type="match status" value="1"/>
</dbReference>
<dbReference type="InterPro" id="IPR013114">
    <property type="entry name" value="FabA_FabZ"/>
</dbReference>